<evidence type="ECO:0000313" key="12">
    <source>
        <dbReference type="EMBL" id="MBC5643762.1"/>
    </source>
</evidence>
<evidence type="ECO:0000256" key="4">
    <source>
        <dbReference type="ARBA" id="ARBA00022827"/>
    </source>
</evidence>
<dbReference type="InterPro" id="IPR001100">
    <property type="entry name" value="Pyr_nuc-diS_OxRdtase"/>
</dbReference>
<keyword evidence="13" id="KW-1185">Reference proteome</keyword>
<dbReference type="InterPro" id="IPR012999">
    <property type="entry name" value="Pyr_OxRdtase_I_AS"/>
</dbReference>
<comment type="caution">
    <text evidence="12">The sequence shown here is derived from an EMBL/GenBank/DDBJ whole genome shotgun (WGS) entry which is preliminary data.</text>
</comment>
<keyword evidence="6 9" id="KW-0560">Oxidoreductase</keyword>
<comment type="cofactor">
    <cofactor evidence="1">
        <name>FAD</name>
        <dbReference type="ChEBI" id="CHEBI:57692"/>
    </cofactor>
</comment>
<evidence type="ECO:0000313" key="13">
    <source>
        <dbReference type="Proteomes" id="UP000644010"/>
    </source>
</evidence>
<gene>
    <name evidence="12" type="ORF">H8S77_12775</name>
</gene>
<dbReference type="InterPro" id="IPR036188">
    <property type="entry name" value="FAD/NAD-bd_sf"/>
</dbReference>
<evidence type="ECO:0000256" key="9">
    <source>
        <dbReference type="RuleBase" id="RU003691"/>
    </source>
</evidence>
<keyword evidence="7" id="KW-1015">Disulfide bond</keyword>
<dbReference type="EMBL" id="JACOOI010000012">
    <property type="protein sequence ID" value="MBC5643762.1"/>
    <property type="molecule type" value="Genomic_DNA"/>
</dbReference>
<evidence type="ECO:0000256" key="3">
    <source>
        <dbReference type="ARBA" id="ARBA00022630"/>
    </source>
</evidence>
<dbReference type="PROSITE" id="PS00076">
    <property type="entry name" value="PYRIDINE_REDOX_1"/>
    <property type="match status" value="1"/>
</dbReference>
<accession>A0ABR7E1X0</accession>
<dbReference type="SUPFAM" id="SSF55424">
    <property type="entry name" value="FAD/NAD-linked reductases, dimerisation (C-terminal) domain"/>
    <property type="match status" value="1"/>
</dbReference>
<dbReference type="Gene3D" id="3.30.390.30">
    <property type="match status" value="1"/>
</dbReference>
<evidence type="ECO:0000256" key="7">
    <source>
        <dbReference type="ARBA" id="ARBA00023157"/>
    </source>
</evidence>
<keyword evidence="8 9" id="KW-0676">Redox-active center</keyword>
<dbReference type="Pfam" id="PF02852">
    <property type="entry name" value="Pyr_redox_dim"/>
    <property type="match status" value="1"/>
</dbReference>
<dbReference type="InterPro" id="IPR004099">
    <property type="entry name" value="Pyr_nucl-diS_OxRdtase_dimer"/>
</dbReference>
<comment type="similarity">
    <text evidence="2 9">Belongs to the class-I pyridine nucleotide-disulfide oxidoreductase family.</text>
</comment>
<dbReference type="RefSeq" id="WP_186959701.1">
    <property type="nucleotide sequence ID" value="NZ_JACOOI010000012.1"/>
</dbReference>
<evidence type="ECO:0000256" key="8">
    <source>
        <dbReference type="ARBA" id="ARBA00023284"/>
    </source>
</evidence>
<protein>
    <submittedName>
        <fullName evidence="12">FAD-dependent oxidoreductase</fullName>
    </submittedName>
</protein>
<dbReference type="PANTHER" id="PTHR43014:SF4">
    <property type="entry name" value="PYRIDINE NUCLEOTIDE-DISULFIDE OXIDOREDUCTASE RCLA-RELATED"/>
    <property type="match status" value="1"/>
</dbReference>
<keyword evidence="5" id="KW-0521">NADP</keyword>
<organism evidence="12 13">
    <name type="scientific">Parabacteroides segnis</name>
    <dbReference type="NCBI Taxonomy" id="2763058"/>
    <lineage>
        <taxon>Bacteria</taxon>
        <taxon>Pseudomonadati</taxon>
        <taxon>Bacteroidota</taxon>
        <taxon>Bacteroidia</taxon>
        <taxon>Bacteroidales</taxon>
        <taxon>Tannerellaceae</taxon>
        <taxon>Parabacteroides</taxon>
    </lineage>
</organism>
<dbReference type="PANTHER" id="PTHR43014">
    <property type="entry name" value="MERCURIC REDUCTASE"/>
    <property type="match status" value="1"/>
</dbReference>
<dbReference type="SUPFAM" id="SSF51905">
    <property type="entry name" value="FAD/NAD(P)-binding domain"/>
    <property type="match status" value="1"/>
</dbReference>
<evidence type="ECO:0000256" key="5">
    <source>
        <dbReference type="ARBA" id="ARBA00022857"/>
    </source>
</evidence>
<evidence type="ECO:0000259" key="11">
    <source>
        <dbReference type="Pfam" id="PF07992"/>
    </source>
</evidence>
<evidence type="ECO:0000256" key="1">
    <source>
        <dbReference type="ARBA" id="ARBA00001974"/>
    </source>
</evidence>
<feature type="domain" description="Pyridine nucleotide-disulphide oxidoreductase dimerisation" evidence="10">
    <location>
        <begin position="347"/>
        <end position="453"/>
    </location>
</feature>
<dbReference type="PRINTS" id="PR00411">
    <property type="entry name" value="PNDRDTASEI"/>
</dbReference>
<feature type="domain" description="FAD/NAD(P)-binding" evidence="11">
    <location>
        <begin position="4"/>
        <end position="319"/>
    </location>
</feature>
<evidence type="ECO:0000256" key="6">
    <source>
        <dbReference type="ARBA" id="ARBA00023002"/>
    </source>
</evidence>
<dbReference type="PIRSF" id="PIRSF000350">
    <property type="entry name" value="Mercury_reductase_MerA"/>
    <property type="match status" value="1"/>
</dbReference>
<dbReference type="InterPro" id="IPR023753">
    <property type="entry name" value="FAD/NAD-binding_dom"/>
</dbReference>
<dbReference type="Pfam" id="PF07992">
    <property type="entry name" value="Pyr_redox_2"/>
    <property type="match status" value="1"/>
</dbReference>
<dbReference type="InterPro" id="IPR016156">
    <property type="entry name" value="FAD/NAD-linked_Rdtase_dimer_sf"/>
</dbReference>
<dbReference type="Proteomes" id="UP000644010">
    <property type="component" value="Unassembled WGS sequence"/>
</dbReference>
<keyword evidence="3 9" id="KW-0285">Flavoprotein</keyword>
<reference evidence="12 13" key="1">
    <citation type="submission" date="2020-08" db="EMBL/GenBank/DDBJ databases">
        <title>Genome public.</title>
        <authorList>
            <person name="Liu C."/>
            <person name="Sun Q."/>
        </authorList>
    </citation>
    <scope>NUCLEOTIDE SEQUENCE [LARGE SCALE GENOMIC DNA]</scope>
    <source>
        <strain evidence="12 13">BX2</strain>
    </source>
</reference>
<sequence length="459" mass="50207">MKKYDAIIIGFGKAGKTLAAELGTRGWNVAIIERSAGMYGGTCINIGCIPTKRLVHMSKVTQYRKPSSFEQYAEEFRNAIAGKRELTAFLRKKNFDNLDSKDTVTVYTGIASFRSPHEIEVKAGNETLLLEGEKIFINTGASTIIPSIKGLEGNPYVYTSTSIMELDKLPRRLVIVGGGYIGLEFASMFAGFGSEVTVLEGGDKFIAREDRDIAEAVKTVLEKKGITIHLNALVQSIEHNGAEAVITYKENVGGELRQLPADAVLLATGRRPNTTDLNTEAAGIQVSDRGAIVVDEHLHTNVPDIWAMGDVTGGLQFTYISLDDYRVIKDELFGSGRRTRDDRVAVAYSVFIDPPLSRIGMGEEEALRSGRKISIARIPAAAFPRTRTFEQTDGLLKAIVDTETGEILGCTLFCAESTEVINTVSLAIRAGKDYTFLRDSIYTHPSMSESLNDLFALIK</sequence>
<keyword evidence="4 9" id="KW-0274">FAD</keyword>
<proteinExistence type="inferred from homology"/>
<dbReference type="PRINTS" id="PR00368">
    <property type="entry name" value="FADPNR"/>
</dbReference>
<evidence type="ECO:0000259" key="10">
    <source>
        <dbReference type="Pfam" id="PF02852"/>
    </source>
</evidence>
<name>A0ABR7E1X0_9BACT</name>
<dbReference type="Gene3D" id="3.50.50.60">
    <property type="entry name" value="FAD/NAD(P)-binding domain"/>
    <property type="match status" value="2"/>
</dbReference>
<evidence type="ECO:0000256" key="2">
    <source>
        <dbReference type="ARBA" id="ARBA00007532"/>
    </source>
</evidence>